<dbReference type="InterPro" id="IPR018089">
    <property type="entry name" value="OMPdecase_AS"/>
</dbReference>
<accession>A0ABT8E6J5</accession>
<keyword evidence="11" id="KW-1185">Reference proteome</keyword>
<keyword evidence="5 7" id="KW-0456">Lyase</keyword>
<evidence type="ECO:0000256" key="4">
    <source>
        <dbReference type="ARBA" id="ARBA00022975"/>
    </source>
</evidence>
<feature type="binding site" evidence="7">
    <location>
        <position position="10"/>
    </location>
    <ligand>
        <name>substrate</name>
    </ligand>
</feature>
<protein>
    <recommendedName>
        <fullName evidence="7">Orotidine 5'-phosphate decarboxylase</fullName>
        <ecNumber evidence="7">4.1.1.23</ecNumber>
    </recommendedName>
    <alternativeName>
        <fullName evidence="7">OMP decarboxylase</fullName>
        <shortName evidence="7">OMPDCase</shortName>
        <shortName evidence="7">OMPdecase</shortName>
    </alternativeName>
</protein>
<evidence type="ECO:0000256" key="3">
    <source>
        <dbReference type="ARBA" id="ARBA00022793"/>
    </source>
</evidence>
<reference evidence="10" key="1">
    <citation type="submission" date="2023-06" db="EMBL/GenBank/DDBJ databases">
        <title>Draft Genome Sequences of Representative Paenibacillus Polymyxa, Bacillus cereus, Fictibacillus sp., and Brevibacillus agri Strains Isolated from Amazonian Dark Earth.</title>
        <authorList>
            <person name="Pellegrinetti T.A."/>
            <person name="Cunha I.C.M."/>
            <person name="Chaves M.G."/>
            <person name="Freitas A.S."/>
            <person name="Silva A.V.R."/>
            <person name="Tsai S.M."/>
            <person name="Mendes L.W."/>
        </authorList>
    </citation>
    <scope>NUCLEOTIDE SEQUENCE</scope>
    <source>
        <strain evidence="10">CENA-BCM004</strain>
    </source>
</reference>
<dbReference type="PROSITE" id="PS00156">
    <property type="entry name" value="OMPDECASE"/>
    <property type="match status" value="1"/>
</dbReference>
<feature type="binding site" evidence="7">
    <location>
        <position position="212"/>
    </location>
    <ligand>
        <name>substrate</name>
    </ligand>
</feature>
<dbReference type="Proteomes" id="UP001168694">
    <property type="component" value="Unassembled WGS sequence"/>
</dbReference>
<comment type="catalytic activity">
    <reaction evidence="6 7 8">
        <text>orotidine 5'-phosphate + H(+) = UMP + CO2</text>
        <dbReference type="Rhea" id="RHEA:11596"/>
        <dbReference type="ChEBI" id="CHEBI:15378"/>
        <dbReference type="ChEBI" id="CHEBI:16526"/>
        <dbReference type="ChEBI" id="CHEBI:57538"/>
        <dbReference type="ChEBI" id="CHEBI:57865"/>
        <dbReference type="EC" id="4.1.1.23"/>
    </reaction>
</comment>
<gene>
    <name evidence="7 10" type="primary">pyrF</name>
    <name evidence="10" type="ORF">QYF49_10890</name>
</gene>
<evidence type="ECO:0000313" key="10">
    <source>
        <dbReference type="EMBL" id="MDN4073504.1"/>
    </source>
</evidence>
<dbReference type="InterPro" id="IPR013785">
    <property type="entry name" value="Aldolase_TIM"/>
</dbReference>
<evidence type="ECO:0000256" key="8">
    <source>
        <dbReference type="RuleBase" id="RU000512"/>
    </source>
</evidence>
<dbReference type="NCBIfam" id="NF001273">
    <property type="entry name" value="PRK00230.1"/>
    <property type="match status" value="1"/>
</dbReference>
<evidence type="ECO:0000256" key="7">
    <source>
        <dbReference type="HAMAP-Rule" id="MF_01200"/>
    </source>
</evidence>
<comment type="similarity">
    <text evidence="7">Belongs to the OMP decarboxylase family. Type 1 subfamily.</text>
</comment>
<dbReference type="EMBL" id="JAUHLN010000002">
    <property type="protein sequence ID" value="MDN4073504.1"/>
    <property type="molecule type" value="Genomic_DNA"/>
</dbReference>
<dbReference type="CDD" id="cd04725">
    <property type="entry name" value="OMP_decarboxylase_like"/>
    <property type="match status" value="1"/>
</dbReference>
<keyword evidence="3 7" id="KW-0210">Decarboxylase</keyword>
<evidence type="ECO:0000256" key="6">
    <source>
        <dbReference type="ARBA" id="ARBA00049157"/>
    </source>
</evidence>
<evidence type="ECO:0000259" key="9">
    <source>
        <dbReference type="SMART" id="SM00934"/>
    </source>
</evidence>
<dbReference type="HAMAP" id="MF_01200_B">
    <property type="entry name" value="OMPdecase_type1_B"/>
    <property type="match status" value="1"/>
</dbReference>
<comment type="subunit">
    <text evidence="7">Homodimer.</text>
</comment>
<evidence type="ECO:0000256" key="5">
    <source>
        <dbReference type="ARBA" id="ARBA00023239"/>
    </source>
</evidence>
<evidence type="ECO:0000256" key="2">
    <source>
        <dbReference type="ARBA" id="ARBA00004861"/>
    </source>
</evidence>
<dbReference type="Gene3D" id="3.20.20.70">
    <property type="entry name" value="Aldolase class I"/>
    <property type="match status" value="1"/>
</dbReference>
<evidence type="ECO:0000313" key="11">
    <source>
        <dbReference type="Proteomes" id="UP001168694"/>
    </source>
</evidence>
<comment type="function">
    <text evidence="1 7">Catalyzes the decarboxylation of orotidine 5'-monophosphate (OMP) to uridine 5'-monophosphate (UMP).</text>
</comment>
<dbReference type="InterPro" id="IPR014732">
    <property type="entry name" value="OMPdecase"/>
</dbReference>
<dbReference type="PANTHER" id="PTHR32119:SF2">
    <property type="entry name" value="OROTIDINE 5'-PHOSPHATE DECARBOXYLASE"/>
    <property type="match status" value="1"/>
</dbReference>
<feature type="binding site" evidence="7">
    <location>
        <position position="183"/>
    </location>
    <ligand>
        <name>substrate</name>
    </ligand>
</feature>
<dbReference type="RefSeq" id="WP_290399620.1">
    <property type="nucleotide sequence ID" value="NZ_JAUHLN010000002.1"/>
</dbReference>
<feature type="binding site" evidence="7">
    <location>
        <begin position="59"/>
        <end position="68"/>
    </location>
    <ligand>
        <name>substrate</name>
    </ligand>
</feature>
<name>A0ABT8E6J5_9BACL</name>
<dbReference type="InterPro" id="IPR011060">
    <property type="entry name" value="RibuloseP-bd_barrel"/>
</dbReference>
<proteinExistence type="inferred from homology"/>
<sequence length="241" mass="26470">MRSPIIIALDFPGKKEVESFIEPFEGQPVWVKVGMELFYEVGPDLISILKEKQFKIFLDLKLHDIPTTVHKAMKRIAGLEADMVNVHAAGGTAMMKAAIEGLNEGTRNEKRPLCIGVTQLTSTSSQMLRDELLIHEPMQNTVCHYASLARDSGLDGVVCSPLEVPQIKKVCGSAFLAVTPGIRLAGDDKNDQKRTADPAAAQQLGSDFIVVGRSITQSLDPLKTYLNIEKEWGLQHETTNS</sequence>
<organism evidence="10 11">
    <name type="scientific">Fictibacillus terranigra</name>
    <dbReference type="NCBI Taxonomy" id="3058424"/>
    <lineage>
        <taxon>Bacteria</taxon>
        <taxon>Bacillati</taxon>
        <taxon>Bacillota</taxon>
        <taxon>Bacilli</taxon>
        <taxon>Bacillales</taxon>
        <taxon>Fictibacillaceae</taxon>
        <taxon>Fictibacillus</taxon>
    </lineage>
</organism>
<dbReference type="InterPro" id="IPR047596">
    <property type="entry name" value="OMPdecase_bac"/>
</dbReference>
<feature type="binding site" evidence="7">
    <location>
        <position position="121"/>
    </location>
    <ligand>
        <name>substrate</name>
    </ligand>
</feature>
<feature type="active site" description="Proton donor" evidence="7">
    <location>
        <position position="61"/>
    </location>
</feature>
<comment type="pathway">
    <text evidence="2 7 8">Pyrimidine metabolism; UMP biosynthesis via de novo pathway; UMP from orotate: step 2/2.</text>
</comment>
<feature type="binding site" evidence="7">
    <location>
        <position position="32"/>
    </location>
    <ligand>
        <name>substrate</name>
    </ligand>
</feature>
<comment type="caution">
    <text evidence="10">The sequence shown here is derived from an EMBL/GenBank/DDBJ whole genome shotgun (WGS) entry which is preliminary data.</text>
</comment>
<feature type="domain" description="Orotidine 5'-phosphate decarboxylase" evidence="9">
    <location>
        <begin position="4"/>
        <end position="228"/>
    </location>
</feature>
<feature type="binding site" evidence="7">
    <location>
        <position position="213"/>
    </location>
    <ligand>
        <name>substrate</name>
    </ligand>
</feature>
<evidence type="ECO:0000256" key="1">
    <source>
        <dbReference type="ARBA" id="ARBA00002356"/>
    </source>
</evidence>
<dbReference type="Pfam" id="PF00215">
    <property type="entry name" value="OMPdecase"/>
    <property type="match status" value="1"/>
</dbReference>
<dbReference type="SMART" id="SM00934">
    <property type="entry name" value="OMPdecase"/>
    <property type="match status" value="1"/>
</dbReference>
<dbReference type="GO" id="GO:0004590">
    <property type="term" value="F:orotidine-5'-phosphate decarboxylase activity"/>
    <property type="evidence" value="ECO:0007669"/>
    <property type="project" value="UniProtKB-EC"/>
</dbReference>
<dbReference type="NCBIfam" id="TIGR01740">
    <property type="entry name" value="pyrF"/>
    <property type="match status" value="1"/>
</dbReference>
<dbReference type="InterPro" id="IPR001754">
    <property type="entry name" value="OMPdeCOase_dom"/>
</dbReference>
<dbReference type="PANTHER" id="PTHR32119">
    <property type="entry name" value="OROTIDINE 5'-PHOSPHATE DECARBOXYLASE"/>
    <property type="match status" value="1"/>
</dbReference>
<dbReference type="SUPFAM" id="SSF51366">
    <property type="entry name" value="Ribulose-phoshate binding barrel"/>
    <property type="match status" value="1"/>
</dbReference>
<dbReference type="EC" id="4.1.1.23" evidence="7"/>
<keyword evidence="4 7" id="KW-0665">Pyrimidine biosynthesis</keyword>
<feature type="binding site" evidence="7">
    <location>
        <position position="192"/>
    </location>
    <ligand>
        <name>substrate</name>
    </ligand>
</feature>